<dbReference type="InterPro" id="IPR036420">
    <property type="entry name" value="BRCT_dom_sf"/>
</dbReference>
<keyword evidence="3" id="KW-1185">Reference proteome</keyword>
<dbReference type="PANTHER" id="PTHR35161">
    <property type="entry name" value="OS02G0303100 PROTEIN"/>
    <property type="match status" value="1"/>
</dbReference>
<dbReference type="PANTHER" id="PTHR35161:SF15">
    <property type="entry name" value="OS07G0690800 PROTEIN"/>
    <property type="match status" value="1"/>
</dbReference>
<dbReference type="Gramene" id="OBART07G27140.1">
    <property type="protein sequence ID" value="OBART07G27140.1"/>
    <property type="gene ID" value="OBART07G27140"/>
</dbReference>
<reference evidence="2" key="2">
    <citation type="submission" date="2015-03" db="UniProtKB">
        <authorList>
            <consortium name="EnsemblPlants"/>
        </authorList>
    </citation>
    <scope>IDENTIFICATION</scope>
</reference>
<protein>
    <recommendedName>
        <fullName evidence="4">BRCT domain-containing protein</fullName>
    </recommendedName>
</protein>
<feature type="compositionally biased region" description="Gly residues" evidence="1">
    <location>
        <begin position="1"/>
        <end position="12"/>
    </location>
</feature>
<dbReference type="AlphaFoldDB" id="A0A0D3GV97"/>
<feature type="compositionally biased region" description="Basic and acidic residues" evidence="1">
    <location>
        <begin position="23"/>
        <end position="35"/>
    </location>
</feature>
<organism evidence="2">
    <name type="scientific">Oryza barthii</name>
    <dbReference type="NCBI Taxonomy" id="65489"/>
    <lineage>
        <taxon>Eukaryota</taxon>
        <taxon>Viridiplantae</taxon>
        <taxon>Streptophyta</taxon>
        <taxon>Embryophyta</taxon>
        <taxon>Tracheophyta</taxon>
        <taxon>Spermatophyta</taxon>
        <taxon>Magnoliopsida</taxon>
        <taxon>Liliopsida</taxon>
        <taxon>Poales</taxon>
        <taxon>Poaceae</taxon>
        <taxon>BOP clade</taxon>
        <taxon>Oryzoideae</taxon>
        <taxon>Oryzeae</taxon>
        <taxon>Oryzinae</taxon>
        <taxon>Oryza</taxon>
    </lineage>
</organism>
<evidence type="ECO:0000313" key="2">
    <source>
        <dbReference type="EnsemblPlants" id="OBART07G27140.1"/>
    </source>
</evidence>
<sequence>MSGDRYGGGGGYTSDRGPPTCSHRYDGQSSKEHGDSFYSGGNSSKFADTPRNNQHQPLTSMRFILAGFGSPLKAECKQLINGMGGQVLTSLEYEIATHIVPMGGREGAAIVWELDGKRVYSKEWLDSLLYVRPKALEASSTGRTRNGSQALYPGERRVRRRINFDSYHDDGASLCSKHHDIFKCPFDKSTQTTLLQFAEKNRKNLIYAGPTPGSFDTHWSIVGSTEIKLKLRRAFRLIQALHKENISLCGKFGAENFFYDDDNNARIGNLMEDNLKYGADLSDKNLDYESFVKMVKKEVFVRTSIPNSLSEWLCLMSSGVKGFEYLLCHHDGLMEPRQSASSFMSLHDIFLEIETSDPAAYGSVLSDLRQYNYWKSKMPNNSFLKSTKEYMDKDGKQIEYKDDVKDLLRFLRNCRRHAAQFKEDEFPSIVDHFYPKLMCDFQKAMFKEVEHNSKEEVSMAYFSRLPAGCPCRGQLLTMDHRLEENASGGEVAPELALLGAGQVACAYQDPLAVGGRFHMSTKLSKL</sequence>
<dbReference type="EnsemblPlants" id="OBART07G27140.1">
    <property type="protein sequence ID" value="OBART07G27140.1"/>
    <property type="gene ID" value="OBART07G27140"/>
</dbReference>
<dbReference type="Gene3D" id="1.20.1440.180">
    <property type="entry name" value="KEN domain"/>
    <property type="match status" value="1"/>
</dbReference>
<dbReference type="STRING" id="65489.A0A0D3GV97"/>
<dbReference type="PaxDb" id="65489-OBART07G27140.1"/>
<dbReference type="eggNOG" id="ENOG502RRR4">
    <property type="taxonomic scope" value="Eukaryota"/>
</dbReference>
<dbReference type="Gene3D" id="3.40.50.10190">
    <property type="entry name" value="BRCT domain"/>
    <property type="match status" value="1"/>
</dbReference>
<accession>A0A0D3GV97</accession>
<evidence type="ECO:0000256" key="1">
    <source>
        <dbReference type="SAM" id="MobiDB-lite"/>
    </source>
</evidence>
<dbReference type="InterPro" id="IPR038357">
    <property type="entry name" value="KEN_sf"/>
</dbReference>
<evidence type="ECO:0008006" key="4">
    <source>
        <dbReference type="Google" id="ProtNLM"/>
    </source>
</evidence>
<evidence type="ECO:0000313" key="3">
    <source>
        <dbReference type="Proteomes" id="UP000026960"/>
    </source>
</evidence>
<name>A0A0D3GV97_9ORYZ</name>
<dbReference type="Proteomes" id="UP000026960">
    <property type="component" value="Chromosome 7"/>
</dbReference>
<feature type="region of interest" description="Disordered" evidence="1">
    <location>
        <begin position="1"/>
        <end position="53"/>
    </location>
</feature>
<reference evidence="2" key="1">
    <citation type="journal article" date="2009" name="Rice">
        <title>De Novo Next Generation Sequencing of Plant Genomes.</title>
        <authorList>
            <person name="Rounsley S."/>
            <person name="Marri P.R."/>
            <person name="Yu Y."/>
            <person name="He R."/>
            <person name="Sisneros N."/>
            <person name="Goicoechea J.L."/>
            <person name="Lee S.J."/>
            <person name="Angelova A."/>
            <person name="Kudrna D."/>
            <person name="Luo M."/>
            <person name="Affourtit J."/>
            <person name="Desany B."/>
            <person name="Knight J."/>
            <person name="Niazi F."/>
            <person name="Egholm M."/>
            <person name="Wing R.A."/>
        </authorList>
    </citation>
    <scope>NUCLEOTIDE SEQUENCE [LARGE SCALE GENOMIC DNA]</scope>
    <source>
        <strain evidence="2">cv. IRGC 105608</strain>
    </source>
</reference>
<feature type="compositionally biased region" description="Polar residues" evidence="1">
    <location>
        <begin position="39"/>
        <end position="53"/>
    </location>
</feature>
<proteinExistence type="predicted"/>
<dbReference type="HOGENOM" id="CLU_023155_1_0_1"/>